<comment type="caution">
    <text evidence="1">The sequence shown here is derived from an EMBL/GenBank/DDBJ whole genome shotgun (WGS) entry which is preliminary data.</text>
</comment>
<dbReference type="EMBL" id="BSSV01000001">
    <property type="protein sequence ID" value="GLX84551.1"/>
    <property type="molecule type" value="Genomic_DNA"/>
</dbReference>
<protein>
    <submittedName>
        <fullName evidence="1">Uncharacterized protein</fullName>
    </submittedName>
</protein>
<gene>
    <name evidence="1" type="ORF">tloyanaT_08030</name>
</gene>
<organism evidence="1 2">
    <name type="scientific">Thalassotalea loyana</name>
    <dbReference type="NCBI Taxonomy" id="280483"/>
    <lineage>
        <taxon>Bacteria</taxon>
        <taxon>Pseudomonadati</taxon>
        <taxon>Pseudomonadota</taxon>
        <taxon>Gammaproteobacteria</taxon>
        <taxon>Alteromonadales</taxon>
        <taxon>Colwelliaceae</taxon>
        <taxon>Thalassotalea</taxon>
    </lineage>
</organism>
<keyword evidence="2" id="KW-1185">Reference proteome</keyword>
<proteinExistence type="predicted"/>
<dbReference type="Proteomes" id="UP001157134">
    <property type="component" value="Unassembled WGS sequence"/>
</dbReference>
<evidence type="ECO:0000313" key="1">
    <source>
        <dbReference type="EMBL" id="GLX84551.1"/>
    </source>
</evidence>
<name>A0ABQ6H8V1_9GAMM</name>
<evidence type="ECO:0000313" key="2">
    <source>
        <dbReference type="Proteomes" id="UP001157134"/>
    </source>
</evidence>
<reference evidence="1 2" key="1">
    <citation type="submission" date="2023-03" db="EMBL/GenBank/DDBJ databases">
        <title>Thalassotalea loyana LMG 22536T draft genome sequence.</title>
        <authorList>
            <person name="Sawabe T."/>
        </authorList>
    </citation>
    <scope>NUCLEOTIDE SEQUENCE [LARGE SCALE GENOMIC DNA]</scope>
    <source>
        <strain evidence="1 2">LMG 22536</strain>
    </source>
</reference>
<sequence>MMMLVLGMSAELGLPSEHNYAITITLTNFVQKKEWQSHSFYKTIFLGLNAGNWFYL</sequence>
<accession>A0ABQ6H8V1</accession>